<gene>
    <name evidence="2" type="ORF">BPMI_01105c</name>
</gene>
<name>A0ABR5HLR3_9BURK</name>
<evidence type="ECO:0000313" key="2">
    <source>
        <dbReference type="EMBL" id="KMQ80290.1"/>
    </source>
</evidence>
<dbReference type="PANTHER" id="PTHR33121:SF76">
    <property type="entry name" value="SIGNALING PROTEIN"/>
    <property type="match status" value="1"/>
</dbReference>
<organism evidence="2 3">
    <name type="scientific">Candidatus Burkholderia pumila</name>
    <dbReference type="NCBI Taxonomy" id="1090375"/>
    <lineage>
        <taxon>Bacteria</taxon>
        <taxon>Pseudomonadati</taxon>
        <taxon>Pseudomonadota</taxon>
        <taxon>Betaproteobacteria</taxon>
        <taxon>Burkholderiales</taxon>
        <taxon>Burkholderiaceae</taxon>
        <taxon>Burkholderia</taxon>
    </lineage>
</organism>
<evidence type="ECO:0000313" key="3">
    <source>
        <dbReference type="Proteomes" id="UP000242951"/>
    </source>
</evidence>
<feature type="domain" description="EAL" evidence="1">
    <location>
        <begin position="1"/>
        <end position="162"/>
    </location>
</feature>
<dbReference type="PROSITE" id="PS50883">
    <property type="entry name" value="EAL"/>
    <property type="match status" value="1"/>
</dbReference>
<dbReference type="EMBL" id="LELG01000116">
    <property type="protein sequence ID" value="KMQ80290.1"/>
    <property type="molecule type" value="Genomic_DNA"/>
</dbReference>
<dbReference type="InterPro" id="IPR001633">
    <property type="entry name" value="EAL_dom"/>
</dbReference>
<dbReference type="InterPro" id="IPR050706">
    <property type="entry name" value="Cyclic-di-GMP_PDE-like"/>
</dbReference>
<dbReference type="Pfam" id="PF00563">
    <property type="entry name" value="EAL"/>
    <property type="match status" value="1"/>
</dbReference>
<dbReference type="Gene3D" id="3.20.20.450">
    <property type="entry name" value="EAL domain"/>
    <property type="match status" value="1"/>
</dbReference>
<sequence length="162" mass="17926">MALLFIDINSSTFTDPGYAHRLAALTCDAGLAPERLVIEVLESGGTDVAHIARATRSFRAQGFLVAVDDFGAEHSNIDRLLTLKPDIVKLDRGLIRGTHHVEAAMHDPAWQLRNAADQRQKRYRRKLVRHVSGVRAAPSRWQRYSLRRSGASPLPPVPSPAC</sequence>
<protein>
    <submittedName>
        <fullName evidence="2">EAL domain</fullName>
    </submittedName>
</protein>
<comment type="caution">
    <text evidence="2">The sequence shown here is derived from an EMBL/GenBank/DDBJ whole genome shotgun (WGS) entry which is preliminary data.</text>
</comment>
<accession>A0ABR5HLR3</accession>
<dbReference type="InterPro" id="IPR035919">
    <property type="entry name" value="EAL_sf"/>
</dbReference>
<proteinExistence type="predicted"/>
<dbReference type="SUPFAM" id="SSF141868">
    <property type="entry name" value="EAL domain-like"/>
    <property type="match status" value="1"/>
</dbReference>
<dbReference type="CDD" id="cd01948">
    <property type="entry name" value="EAL"/>
    <property type="match status" value="1"/>
</dbReference>
<reference evidence="2 3" key="1">
    <citation type="submission" date="2015-06" db="EMBL/GenBank/DDBJ databases">
        <title>Comparative genomics of Burkholderia leaf nodule symbionts.</title>
        <authorList>
            <person name="Carlier A."/>
            <person name="Eberl L."/>
            <person name="Pinto-Carbo M."/>
        </authorList>
    </citation>
    <scope>NUCLEOTIDE SEQUENCE [LARGE SCALE GENOMIC DNA]</scope>
    <source>
        <strain evidence="2 3">UZHbot3</strain>
    </source>
</reference>
<keyword evidence="3" id="KW-1185">Reference proteome</keyword>
<evidence type="ECO:0000259" key="1">
    <source>
        <dbReference type="PROSITE" id="PS50883"/>
    </source>
</evidence>
<dbReference type="PANTHER" id="PTHR33121">
    <property type="entry name" value="CYCLIC DI-GMP PHOSPHODIESTERASE PDEF"/>
    <property type="match status" value="1"/>
</dbReference>
<dbReference type="Proteomes" id="UP000242951">
    <property type="component" value="Unassembled WGS sequence"/>
</dbReference>